<dbReference type="SUPFAM" id="SSF90123">
    <property type="entry name" value="ABC transporter transmembrane region"/>
    <property type="match status" value="2"/>
</dbReference>
<comment type="similarity">
    <text evidence="2">Belongs to the ABC transporter superfamily. ABCC family. Conjugate transporter (TC 3.A.1.208) subfamily.</text>
</comment>
<evidence type="ECO:0000256" key="8">
    <source>
        <dbReference type="ARBA" id="ARBA00022989"/>
    </source>
</evidence>
<proteinExistence type="inferred from homology"/>
<evidence type="ECO:0000313" key="15">
    <source>
        <dbReference type="Proteomes" id="UP001224775"/>
    </source>
</evidence>
<feature type="region of interest" description="Disordered" evidence="10">
    <location>
        <begin position="727"/>
        <end position="760"/>
    </location>
</feature>
<dbReference type="InterPro" id="IPR044746">
    <property type="entry name" value="ABCC_6TM_D1"/>
</dbReference>
<dbReference type="InterPro" id="IPR011527">
    <property type="entry name" value="ABC1_TM_dom"/>
</dbReference>
<dbReference type="InterPro" id="IPR050173">
    <property type="entry name" value="ABC_transporter_C-like"/>
</dbReference>
<dbReference type="Gene3D" id="1.20.1560.10">
    <property type="entry name" value="ABC transporter type 1, transmembrane domain"/>
    <property type="match status" value="2"/>
</dbReference>
<dbReference type="InterPro" id="IPR017871">
    <property type="entry name" value="ABC_transporter-like_CS"/>
</dbReference>
<accession>A0AAD8Y244</accession>
<dbReference type="GO" id="GO:0016887">
    <property type="term" value="F:ATP hydrolysis activity"/>
    <property type="evidence" value="ECO:0007669"/>
    <property type="project" value="InterPro"/>
</dbReference>
<feature type="domain" description="ABC transmembrane type-1" evidence="13">
    <location>
        <begin position="157"/>
        <end position="429"/>
    </location>
</feature>
<feature type="compositionally biased region" description="Polar residues" evidence="10">
    <location>
        <begin position="743"/>
        <end position="757"/>
    </location>
</feature>
<keyword evidence="7" id="KW-0067">ATP-binding</keyword>
<comment type="caution">
    <text evidence="14">The sequence shown here is derived from an EMBL/GenBank/DDBJ whole genome shotgun (WGS) entry which is preliminary data.</text>
</comment>
<reference evidence="14" key="1">
    <citation type="submission" date="2023-06" db="EMBL/GenBank/DDBJ databases">
        <title>Survivors Of The Sea: Transcriptome response of Skeletonema marinoi to long-term dormancy.</title>
        <authorList>
            <person name="Pinder M.I.M."/>
            <person name="Kourtchenko O."/>
            <person name="Robertson E.K."/>
            <person name="Larsson T."/>
            <person name="Maumus F."/>
            <person name="Osuna-Cruz C.M."/>
            <person name="Vancaester E."/>
            <person name="Stenow R."/>
            <person name="Vandepoele K."/>
            <person name="Ploug H."/>
            <person name="Bruchert V."/>
            <person name="Godhe A."/>
            <person name="Topel M."/>
        </authorList>
    </citation>
    <scope>NUCLEOTIDE SEQUENCE</scope>
    <source>
        <strain evidence="14">R05AC</strain>
    </source>
</reference>
<feature type="domain" description="ABC transporter" evidence="12">
    <location>
        <begin position="499"/>
        <end position="721"/>
    </location>
</feature>
<evidence type="ECO:0000259" key="13">
    <source>
        <dbReference type="PROSITE" id="PS50929"/>
    </source>
</evidence>
<dbReference type="Proteomes" id="UP001224775">
    <property type="component" value="Unassembled WGS sequence"/>
</dbReference>
<feature type="transmembrane region" description="Helical" evidence="11">
    <location>
        <begin position="907"/>
        <end position="940"/>
    </location>
</feature>
<dbReference type="InterPro" id="IPR003439">
    <property type="entry name" value="ABC_transporter-like_ATP-bd"/>
</dbReference>
<name>A0AAD8Y244_9STRA</name>
<dbReference type="PROSITE" id="PS00211">
    <property type="entry name" value="ABC_TRANSPORTER_1"/>
    <property type="match status" value="2"/>
</dbReference>
<dbReference type="FunFam" id="3.40.50.300:FF:000973">
    <property type="entry name" value="Multidrug resistance-associated protein 4"/>
    <property type="match status" value="1"/>
</dbReference>
<keyword evidence="6" id="KW-0547">Nucleotide-binding</keyword>
<organism evidence="14 15">
    <name type="scientific">Skeletonema marinoi</name>
    <dbReference type="NCBI Taxonomy" id="267567"/>
    <lineage>
        <taxon>Eukaryota</taxon>
        <taxon>Sar</taxon>
        <taxon>Stramenopiles</taxon>
        <taxon>Ochrophyta</taxon>
        <taxon>Bacillariophyta</taxon>
        <taxon>Coscinodiscophyceae</taxon>
        <taxon>Thalassiosirophycidae</taxon>
        <taxon>Thalassiosirales</taxon>
        <taxon>Skeletonemataceae</taxon>
        <taxon>Skeletonema</taxon>
        <taxon>Skeletonema marinoi-dohrnii complex</taxon>
    </lineage>
</organism>
<dbReference type="InterPro" id="IPR036640">
    <property type="entry name" value="ABC1_TM_sf"/>
</dbReference>
<dbReference type="EMBL" id="JATAAI010000022">
    <property type="protein sequence ID" value="KAK1738128.1"/>
    <property type="molecule type" value="Genomic_DNA"/>
</dbReference>
<feature type="domain" description="ABC transmembrane type-1" evidence="13">
    <location>
        <begin position="792"/>
        <end position="1073"/>
    </location>
</feature>
<sequence>MVEEACFDSQEVGKGGSSKKKDRRFSLGSVTHVSTFSIDDDNTDTHLRSPSPLAHASIISKVFFIWPSALMVKKAKLTSEESLPDVIEADTSTFNLRTFQEMWDSEKERAGEVMKKYHLDANISSIIRPSSTPKEAYPNLFRAIVKHFMSRLCFVQLCMFISSVGKLVQAYALGCLLQSIETRDGNSIRWAGLLSLSGIVSITSLHHAFFFAWHKGMQYRISAVAAIHEKALRLKSNDSSSAGHVVNLASNDCERFLLATAFGSYIIWAPLLSIVILVLGCVGIGWSFVAGFGLLVFLFIPMQLFLSKKFSTLRSSISMITDKRVTLTSQAASGVRVMKMQGWENNFEDRIAAIRAKETDQIQLVNWYRARNEALFFVANIVSAAVIFAVHVGSGGTLTSRNVFSTLVLLNLAQIELTKCLSLGVMGVTEAKVSVGRIQRFLQTPEHRIEVRPINASTPSSTTVITLSNVTCHWNYDGNGLLVEKELQSFSDSTDGAHGDPEKVDYYPHLIMALDNINANFAEGQLTCILGQVGSGKSALLQLLAGELALSNGSHYRKAGYSIAYAQQDPWIMDGNVKDNILMGRPFDGELYERVVLACGLNVDFLQMPHHDETFVGECGSQLSGGQRARVALARALYRDSDIVLLDDPLAAVDAKVGRHLFEAAIKNLVERGKCVVLVTHQHHFAVNERCILMNTGHIECTGSYQECVAASGGRLSLTSSANDCPKEHEELSKASTDHGVGLTNNPATPPVSSSTAIKKKQDTEVSTSGVVKMNTFKSYIKAMPGGPLAGLALLLVFCVTQASAVACITFIGKWANLPADDQWSISIIASVFGLCLAAGGFALIRAIMYFHLTIEASKRLHNDMAKSVLRAKLEFFDTNSLGRVLNRFSADVGIADDQLPVALFDFSVILFMTIGALVSALFILPLTAIFLPPLVWYFLRVRGIFLKTSRELKRIEGMARSPIFNCLSESLSGIATIRSNDAIEYFQKKFSKLHDAHSRSFFAFIACERWLGFRMDTIMAVFTAIVSFAAVIMNDKEMIRIDPGVLGLTLSLLLQLSMLFQYMIRQSAQVINNMISVERIQNFCDLPSEAAFTNEYDNQVSPNWPQSGSIDIQDLSVRYRDGLPLSLRNLSFKIDGGSRVGIVGRTGCGKSTLLQSLLRLLEAESGQIVVDGIDISKIGLRKLRSSISVIPQTPVLFGGGCTLRENLDPFQTVPDEFIYEALLQVSMYDVVKLLPDELDTIVAENGGNFSVGQRQLLCLARAILRKSKVLILDEASANVDSSTDELLQTAVAESFVGATIIAVAHRLDTLIDYDKIVVLDNGGLVEHGSPKELIEREGAFASMVDETGKEMSAVLRARALQQG</sequence>
<dbReference type="CDD" id="cd03250">
    <property type="entry name" value="ABCC_MRP_domain1"/>
    <property type="match status" value="1"/>
</dbReference>
<dbReference type="Pfam" id="PF00005">
    <property type="entry name" value="ABC_tran"/>
    <property type="match status" value="2"/>
</dbReference>
<feature type="transmembrane region" description="Helical" evidence="11">
    <location>
        <begin position="789"/>
        <end position="812"/>
    </location>
</feature>
<dbReference type="CDD" id="cd03244">
    <property type="entry name" value="ABCC_MRP_domain2"/>
    <property type="match status" value="1"/>
</dbReference>
<evidence type="ECO:0000256" key="2">
    <source>
        <dbReference type="ARBA" id="ARBA00009726"/>
    </source>
</evidence>
<dbReference type="PROSITE" id="PS50893">
    <property type="entry name" value="ABC_TRANSPORTER_2"/>
    <property type="match status" value="2"/>
</dbReference>
<evidence type="ECO:0000313" key="14">
    <source>
        <dbReference type="EMBL" id="KAK1738128.1"/>
    </source>
</evidence>
<evidence type="ECO:0000256" key="4">
    <source>
        <dbReference type="ARBA" id="ARBA00022692"/>
    </source>
</evidence>
<keyword evidence="8 11" id="KW-1133">Transmembrane helix</keyword>
<dbReference type="GO" id="GO:0005524">
    <property type="term" value="F:ATP binding"/>
    <property type="evidence" value="ECO:0007669"/>
    <property type="project" value="UniProtKB-KW"/>
</dbReference>
<keyword evidence="4 11" id="KW-0812">Transmembrane</keyword>
<evidence type="ECO:0000256" key="7">
    <source>
        <dbReference type="ARBA" id="ARBA00022840"/>
    </source>
</evidence>
<dbReference type="PANTHER" id="PTHR24223:SF456">
    <property type="entry name" value="MULTIDRUG RESISTANCE-ASSOCIATED PROTEIN LETHAL(2)03659"/>
    <property type="match status" value="1"/>
</dbReference>
<dbReference type="InterPro" id="IPR003593">
    <property type="entry name" value="AAA+_ATPase"/>
</dbReference>
<dbReference type="FunFam" id="1.20.1560.10:FF:000013">
    <property type="entry name" value="ABC transporter C family member 2"/>
    <property type="match status" value="1"/>
</dbReference>
<dbReference type="GO" id="GO:0016020">
    <property type="term" value="C:membrane"/>
    <property type="evidence" value="ECO:0007669"/>
    <property type="project" value="UniProtKB-SubCell"/>
</dbReference>
<dbReference type="SUPFAM" id="SSF52540">
    <property type="entry name" value="P-loop containing nucleoside triphosphate hydrolases"/>
    <property type="match status" value="2"/>
</dbReference>
<gene>
    <name evidence="14" type="ORF">QTG54_011422</name>
</gene>
<dbReference type="PROSITE" id="PS50929">
    <property type="entry name" value="ABC_TM1F"/>
    <property type="match status" value="2"/>
</dbReference>
<feature type="region of interest" description="Disordered" evidence="10">
    <location>
        <begin position="1"/>
        <end position="22"/>
    </location>
</feature>
<feature type="compositionally biased region" description="Basic and acidic residues" evidence="10">
    <location>
        <begin position="727"/>
        <end position="737"/>
    </location>
</feature>
<feature type="transmembrane region" description="Helical" evidence="11">
    <location>
        <begin position="284"/>
        <end position="306"/>
    </location>
</feature>
<evidence type="ECO:0000256" key="3">
    <source>
        <dbReference type="ARBA" id="ARBA00022448"/>
    </source>
</evidence>
<protein>
    <submittedName>
        <fullName evidence="14">Multidrug resistance-associated protein</fullName>
    </submittedName>
</protein>
<dbReference type="CDD" id="cd18579">
    <property type="entry name" value="ABC_6TM_ABCC_D1"/>
    <property type="match status" value="1"/>
</dbReference>
<dbReference type="SMART" id="SM00382">
    <property type="entry name" value="AAA"/>
    <property type="match status" value="2"/>
</dbReference>
<dbReference type="Gene3D" id="3.40.50.300">
    <property type="entry name" value="P-loop containing nucleotide triphosphate hydrolases"/>
    <property type="match status" value="2"/>
</dbReference>
<feature type="transmembrane region" description="Helical" evidence="11">
    <location>
        <begin position="824"/>
        <end position="851"/>
    </location>
</feature>
<feature type="transmembrane region" description="Helical" evidence="11">
    <location>
        <begin position="374"/>
        <end position="393"/>
    </location>
</feature>
<evidence type="ECO:0000256" key="11">
    <source>
        <dbReference type="SAM" id="Phobius"/>
    </source>
</evidence>
<feature type="transmembrane region" description="Helical" evidence="11">
    <location>
        <begin position="1018"/>
        <end position="1034"/>
    </location>
</feature>
<evidence type="ECO:0000256" key="9">
    <source>
        <dbReference type="ARBA" id="ARBA00023136"/>
    </source>
</evidence>
<feature type="domain" description="ABC transporter" evidence="12">
    <location>
        <begin position="1111"/>
        <end position="1347"/>
    </location>
</feature>
<dbReference type="Pfam" id="PF00664">
    <property type="entry name" value="ABC_membrane"/>
    <property type="match status" value="2"/>
</dbReference>
<evidence type="ECO:0000259" key="12">
    <source>
        <dbReference type="PROSITE" id="PS50893"/>
    </source>
</evidence>
<feature type="transmembrane region" description="Helical" evidence="11">
    <location>
        <begin position="152"/>
        <end position="173"/>
    </location>
</feature>
<dbReference type="PANTHER" id="PTHR24223">
    <property type="entry name" value="ATP-BINDING CASSETTE SUB-FAMILY C"/>
    <property type="match status" value="1"/>
</dbReference>
<evidence type="ECO:0000256" key="1">
    <source>
        <dbReference type="ARBA" id="ARBA00004141"/>
    </source>
</evidence>
<dbReference type="GO" id="GO:0140359">
    <property type="term" value="F:ABC-type transporter activity"/>
    <property type="evidence" value="ECO:0007669"/>
    <property type="project" value="InterPro"/>
</dbReference>
<keyword evidence="3" id="KW-0813">Transport</keyword>
<keyword evidence="15" id="KW-1185">Reference proteome</keyword>
<evidence type="ECO:0000256" key="10">
    <source>
        <dbReference type="SAM" id="MobiDB-lite"/>
    </source>
</evidence>
<feature type="transmembrane region" description="Helical" evidence="11">
    <location>
        <begin position="256"/>
        <end position="278"/>
    </location>
</feature>
<comment type="subcellular location">
    <subcellularLocation>
        <location evidence="1">Membrane</location>
        <topology evidence="1">Multi-pass membrane protein</topology>
    </subcellularLocation>
</comment>
<dbReference type="InterPro" id="IPR027417">
    <property type="entry name" value="P-loop_NTPase"/>
</dbReference>
<evidence type="ECO:0000256" key="6">
    <source>
        <dbReference type="ARBA" id="ARBA00022741"/>
    </source>
</evidence>
<keyword evidence="9 11" id="KW-0472">Membrane</keyword>
<keyword evidence="5" id="KW-0677">Repeat</keyword>
<feature type="transmembrane region" description="Helical" evidence="11">
    <location>
        <begin position="193"/>
        <end position="213"/>
    </location>
</feature>
<evidence type="ECO:0000256" key="5">
    <source>
        <dbReference type="ARBA" id="ARBA00022737"/>
    </source>
</evidence>
<dbReference type="FunFam" id="3.40.50.300:FF:000838">
    <property type="entry name" value="ABC multidrug transporter (Eurofung)"/>
    <property type="match status" value="1"/>
</dbReference>